<dbReference type="AlphaFoldDB" id="A0A1Y1CK10"/>
<keyword evidence="2" id="KW-1185">Reference proteome</keyword>
<evidence type="ECO:0000313" key="1">
    <source>
        <dbReference type="EMBL" id="BAX80685.1"/>
    </source>
</evidence>
<evidence type="ECO:0000313" key="2">
    <source>
        <dbReference type="Proteomes" id="UP000218267"/>
    </source>
</evidence>
<organism evidence="1 2">
    <name type="scientific">Labilibaculum antarcticum</name>
    <dbReference type="NCBI Taxonomy" id="1717717"/>
    <lineage>
        <taxon>Bacteria</taxon>
        <taxon>Pseudomonadati</taxon>
        <taxon>Bacteroidota</taxon>
        <taxon>Bacteroidia</taxon>
        <taxon>Marinilabiliales</taxon>
        <taxon>Marinifilaceae</taxon>
        <taxon>Labilibaculum</taxon>
    </lineage>
</organism>
<reference evidence="1 2" key="1">
    <citation type="journal article" date="2018" name="Mar. Genomics">
        <title>Complete genome sequence of Marinifilaceae bacterium strain SPP2, isolated from the Antarctic marine sediment.</title>
        <authorList>
            <person name="Watanabe M."/>
            <person name="Kojima H."/>
            <person name="Fukui M."/>
        </authorList>
    </citation>
    <scope>NUCLEOTIDE SEQUENCE [LARGE SCALE GENOMIC DNA]</scope>
    <source>
        <strain evidence="1 2">SPP2</strain>
    </source>
</reference>
<proteinExistence type="predicted"/>
<name>A0A1Y1CK10_9BACT</name>
<accession>A0A1Y1CK10</accession>
<reference evidence="2" key="2">
    <citation type="journal article" date="2020" name="Antonie Van Leeuwenhoek">
        <title>Labilibaculum antarcticum sp. nov., a novel facultative anaerobic, psychrotorelant bacterium isolated from marine sediment of Antarctica.</title>
        <authorList>
            <person name="Watanabe M."/>
            <person name="Kojima H."/>
            <person name="Fukui M."/>
        </authorList>
    </citation>
    <scope>NUCLEOTIDE SEQUENCE [LARGE SCALE GENOMIC DNA]</scope>
    <source>
        <strain evidence="2">SPP2</strain>
    </source>
</reference>
<protein>
    <submittedName>
        <fullName evidence="1">Uncharacterized protein</fullName>
    </submittedName>
</protein>
<sequence length="247" mass="26986">MLAREIKLGVEEVHETSFTSDENIIVNGTLIVLGDLVMGEKESLTINEGGIVIVTGNLLIGKNVSVSALGYLIAESFTSPDKWGGKFKEGAISKVFINEAYGGDKQHMPVLLPGGHSIIPELEGIDKDVWDYYQKVIGGVTGGTIELDGSSTSCAGSSLPSIVNMTVAWPAAFKKYSWEYSVDNNNWNIIEGQADIELISLGLELMDGAYYFRRKVSKKNDEEDYMYSNYVEVTVVPLPAPIGIFFK</sequence>
<dbReference type="KEGG" id="mbas:ALGA_2358"/>
<gene>
    <name evidence="1" type="ORF">ALGA_2358</name>
</gene>
<dbReference type="EMBL" id="AP018042">
    <property type="protein sequence ID" value="BAX80685.1"/>
    <property type="molecule type" value="Genomic_DNA"/>
</dbReference>
<dbReference type="Proteomes" id="UP000218267">
    <property type="component" value="Chromosome"/>
</dbReference>